<dbReference type="Pfam" id="PF07943">
    <property type="entry name" value="PBP5_C"/>
    <property type="match status" value="1"/>
</dbReference>
<evidence type="ECO:0000259" key="4">
    <source>
        <dbReference type="Pfam" id="PF07943"/>
    </source>
</evidence>
<dbReference type="Gene3D" id="3.40.710.10">
    <property type="entry name" value="DD-peptidase/beta-lactamase superfamily"/>
    <property type="match status" value="1"/>
</dbReference>
<feature type="domain" description="Peptidase S11 D-alanyl-D-alanine carboxypeptidase A N-terminal" evidence="3">
    <location>
        <begin position="56"/>
        <end position="305"/>
    </location>
</feature>
<dbReference type="Pfam" id="PF00768">
    <property type="entry name" value="Peptidase_S11"/>
    <property type="match status" value="1"/>
</dbReference>
<dbReference type="InterPro" id="IPR037167">
    <property type="entry name" value="Peptidase_S11_C_sf"/>
</dbReference>
<evidence type="ECO:0000313" key="5">
    <source>
        <dbReference type="EMBL" id="CDR33038.1"/>
    </source>
</evidence>
<dbReference type="AlphaFoldDB" id="A0A090D0D3"/>
<dbReference type="STRING" id="1437425.CSEC_0199"/>
<dbReference type="PANTHER" id="PTHR21581">
    <property type="entry name" value="D-ALANYL-D-ALANINE CARBOXYPEPTIDASE"/>
    <property type="match status" value="1"/>
</dbReference>
<keyword evidence="5" id="KW-0645">Protease</keyword>
<keyword evidence="5" id="KW-0378">Hydrolase</keyword>
<dbReference type="InterPro" id="IPR012338">
    <property type="entry name" value="Beta-lactam/transpept-like"/>
</dbReference>
<reference evidence="5" key="2">
    <citation type="submission" date="2014-09" db="EMBL/GenBank/DDBJ databases">
        <title>Criblamydia sequanensis harbors a mega-plasmid encoding arsenite resistance.</title>
        <authorList>
            <person name="Bertelli C."/>
            <person name="Goesmann A."/>
            <person name="Greub G."/>
        </authorList>
    </citation>
    <scope>NUCLEOTIDE SEQUENCE [LARGE SCALE GENOMIC DNA]</scope>
    <source>
        <strain evidence="5">CRIB-18</strain>
    </source>
</reference>
<dbReference type="eggNOG" id="COG1686">
    <property type="taxonomic scope" value="Bacteria"/>
</dbReference>
<dbReference type="InterPro" id="IPR015956">
    <property type="entry name" value="Peniciliin-bd_prot_C_sf"/>
</dbReference>
<proteinExistence type="predicted"/>
<sequence>MNLRLTFVNLPHMKQHSCHELKIGQDWIIRRFFSFILYGFLTFFPGALFPEPLNIEVKADSAILINADTGAILFEKNGRKQQFPASITKIATCFYTLQQFEDKLDVEVTAEAEAISTVTDVAKRKSRYTLPAWWLETSSSHIGLKKGEVLTLEDLLYGMMIASGNDASNVIAQFISGTIPLFMEEVNLFLKKLGCTDTHFCNPHGLHHPKHVTTAYDMALMTKEALKNSNFRKIVKTSRYTKPKTNKQPSSVLLQTNKLLRKDKKQFYYPKAIGVKTGFTSDAQNTLVAAAEKDGRCLIAVLLKTKERDDIFIDAKKLFEAAFSQPKLQKTLLKSGSQKGLLLKGAKQTLIPYIQKDVKMEYYPAEEPNLSCKMHLKKDLFPPIEKGSVIGEIQILNKGEVSLLSVPVYAKERVDLSLSSSVKNFFFSRKSKEDKVASSLSLITFFKWLLSLSLMIGIPLGLYSLYKKSNSPTRNLG</sequence>
<reference evidence="5" key="1">
    <citation type="submission" date="2013-12" db="EMBL/GenBank/DDBJ databases">
        <authorList>
            <person name="Linke B."/>
        </authorList>
    </citation>
    <scope>NUCLEOTIDE SEQUENCE [LARGE SCALE GENOMIC DNA]</scope>
    <source>
        <strain evidence="5">CRIB-18</strain>
    </source>
</reference>
<gene>
    <name evidence="5" type="primary">dacC</name>
    <name evidence="5" type="ORF">CSEC_0199</name>
</gene>
<dbReference type="Proteomes" id="UP000031552">
    <property type="component" value="Unassembled WGS sequence"/>
</dbReference>
<comment type="function">
    <text evidence="1">Removes C-terminal D-alanyl residues from sugar-peptide cell wall precursors.</text>
</comment>
<feature type="transmembrane region" description="Helical" evidence="2">
    <location>
        <begin position="32"/>
        <end position="49"/>
    </location>
</feature>
<dbReference type="Gene3D" id="2.60.410.10">
    <property type="entry name" value="D-Ala-D-Ala carboxypeptidase, C-terminal domain"/>
    <property type="match status" value="1"/>
</dbReference>
<evidence type="ECO:0000259" key="3">
    <source>
        <dbReference type="Pfam" id="PF00768"/>
    </source>
</evidence>
<dbReference type="SUPFAM" id="SSF56601">
    <property type="entry name" value="beta-lactamase/transpeptidase-like"/>
    <property type="match status" value="1"/>
</dbReference>
<keyword evidence="2" id="KW-0472">Membrane</keyword>
<organism evidence="5 6">
    <name type="scientific">Candidatus Criblamydia sequanensis CRIB-18</name>
    <dbReference type="NCBI Taxonomy" id="1437425"/>
    <lineage>
        <taxon>Bacteria</taxon>
        <taxon>Pseudomonadati</taxon>
        <taxon>Chlamydiota</taxon>
        <taxon>Chlamydiia</taxon>
        <taxon>Parachlamydiales</taxon>
        <taxon>Candidatus Criblamydiaceae</taxon>
        <taxon>Candidatus Criblamydia</taxon>
    </lineage>
</organism>
<dbReference type="EMBL" id="CCEJ010000001">
    <property type="protein sequence ID" value="CDR33038.1"/>
    <property type="molecule type" value="Genomic_DNA"/>
</dbReference>
<keyword evidence="6" id="KW-1185">Reference proteome</keyword>
<comment type="caution">
    <text evidence="5">The sequence shown here is derived from an EMBL/GenBank/DDBJ whole genome shotgun (WGS) entry which is preliminary data.</text>
</comment>
<dbReference type="GO" id="GO:0009002">
    <property type="term" value="F:serine-type D-Ala-D-Ala carboxypeptidase activity"/>
    <property type="evidence" value="ECO:0007669"/>
    <property type="project" value="UniProtKB-EC"/>
</dbReference>
<evidence type="ECO:0000256" key="1">
    <source>
        <dbReference type="ARBA" id="ARBA00003217"/>
    </source>
</evidence>
<protein>
    <submittedName>
        <fullName evidence="5">D-alanyl-D-alanine carboxypeptidase</fullName>
        <ecNumber evidence="5">3.4.16.4</ecNumber>
    </submittedName>
</protein>
<dbReference type="SUPFAM" id="SSF69189">
    <property type="entry name" value="Penicillin-binding protein associated domain"/>
    <property type="match status" value="1"/>
</dbReference>
<keyword evidence="5" id="KW-0121">Carboxypeptidase</keyword>
<dbReference type="PANTHER" id="PTHR21581:SF26">
    <property type="entry name" value="D-ALANYL-D-ALANINE ENDOPEPTIDASE"/>
    <property type="match status" value="1"/>
</dbReference>
<evidence type="ECO:0000313" key="6">
    <source>
        <dbReference type="Proteomes" id="UP000031552"/>
    </source>
</evidence>
<name>A0A090D0D3_9BACT</name>
<feature type="transmembrane region" description="Helical" evidence="2">
    <location>
        <begin position="445"/>
        <end position="466"/>
    </location>
</feature>
<dbReference type="EC" id="3.4.16.4" evidence="5"/>
<dbReference type="GO" id="GO:0006508">
    <property type="term" value="P:proteolysis"/>
    <property type="evidence" value="ECO:0007669"/>
    <property type="project" value="InterPro"/>
</dbReference>
<dbReference type="InterPro" id="IPR012907">
    <property type="entry name" value="Peptidase_S11_C"/>
</dbReference>
<keyword evidence="2" id="KW-1133">Transmembrane helix</keyword>
<feature type="domain" description="Peptidase S11 D-Ala-D-Ala carboxypeptidase A C-terminal" evidence="4">
    <location>
        <begin position="330"/>
        <end position="414"/>
    </location>
</feature>
<evidence type="ECO:0000256" key="2">
    <source>
        <dbReference type="SAM" id="Phobius"/>
    </source>
</evidence>
<keyword evidence="2" id="KW-0812">Transmembrane</keyword>
<accession>A0A090D0D3</accession>
<dbReference type="InterPro" id="IPR001967">
    <property type="entry name" value="Peptidase_S11_N"/>
</dbReference>